<evidence type="ECO:0000256" key="1">
    <source>
        <dbReference type="SAM" id="Phobius"/>
    </source>
</evidence>
<name>A0ABW5NTW9_9FLAO</name>
<sequence>MIFVIILTFCVLGFGALYSIAEKKFKLQLVIVTFMYLFYIYLWYDRYYMITNVKAAWIGYDLFIYTILTTPLYLIFHSIALFNAKGIENRKIAYLNITGIVLCIAHVILVAANI</sequence>
<comment type="caution">
    <text evidence="2">The sequence shown here is derived from an EMBL/GenBank/DDBJ whole genome shotgun (WGS) entry which is preliminary data.</text>
</comment>
<feature type="transmembrane region" description="Helical" evidence="1">
    <location>
        <begin position="25"/>
        <end position="44"/>
    </location>
</feature>
<dbReference type="Proteomes" id="UP001597480">
    <property type="component" value="Unassembled WGS sequence"/>
</dbReference>
<keyword evidence="1" id="KW-0812">Transmembrane</keyword>
<dbReference type="RefSeq" id="WP_379820083.1">
    <property type="nucleotide sequence ID" value="NZ_JBHUMD010000007.1"/>
</dbReference>
<keyword evidence="1" id="KW-1133">Transmembrane helix</keyword>
<reference evidence="3" key="1">
    <citation type="journal article" date="2019" name="Int. J. Syst. Evol. Microbiol.">
        <title>The Global Catalogue of Microorganisms (GCM) 10K type strain sequencing project: providing services to taxonomists for standard genome sequencing and annotation.</title>
        <authorList>
            <consortium name="The Broad Institute Genomics Platform"/>
            <consortium name="The Broad Institute Genome Sequencing Center for Infectious Disease"/>
            <person name="Wu L."/>
            <person name="Ma J."/>
        </authorList>
    </citation>
    <scope>NUCLEOTIDE SEQUENCE [LARGE SCALE GENOMIC DNA]</scope>
    <source>
        <strain evidence="3">KCTC 42107</strain>
    </source>
</reference>
<accession>A0ABW5NTW9</accession>
<protein>
    <submittedName>
        <fullName evidence="2">Uncharacterized protein</fullName>
    </submittedName>
</protein>
<organism evidence="2 3">
    <name type="scientific">Flavobacterium suzhouense</name>
    <dbReference type="NCBI Taxonomy" id="1529638"/>
    <lineage>
        <taxon>Bacteria</taxon>
        <taxon>Pseudomonadati</taxon>
        <taxon>Bacteroidota</taxon>
        <taxon>Flavobacteriia</taxon>
        <taxon>Flavobacteriales</taxon>
        <taxon>Flavobacteriaceae</taxon>
        <taxon>Flavobacterium</taxon>
    </lineage>
</organism>
<feature type="transmembrane region" description="Helical" evidence="1">
    <location>
        <begin position="92"/>
        <end position="112"/>
    </location>
</feature>
<keyword evidence="3" id="KW-1185">Reference proteome</keyword>
<keyword evidence="1" id="KW-0472">Membrane</keyword>
<feature type="transmembrane region" description="Helical" evidence="1">
    <location>
        <begin position="56"/>
        <end position="80"/>
    </location>
</feature>
<proteinExistence type="predicted"/>
<evidence type="ECO:0000313" key="3">
    <source>
        <dbReference type="Proteomes" id="UP001597480"/>
    </source>
</evidence>
<gene>
    <name evidence="2" type="ORF">ACFSR3_05555</name>
</gene>
<evidence type="ECO:0000313" key="2">
    <source>
        <dbReference type="EMBL" id="MFD2601514.1"/>
    </source>
</evidence>
<dbReference type="EMBL" id="JBHUMD010000007">
    <property type="protein sequence ID" value="MFD2601514.1"/>
    <property type="molecule type" value="Genomic_DNA"/>
</dbReference>